<dbReference type="Proteomes" id="UP001168146">
    <property type="component" value="Unassembled WGS sequence"/>
</dbReference>
<proteinExistence type="predicted"/>
<dbReference type="AlphaFoldDB" id="A0AAN6J0G8"/>
<name>A0AAN6J0G8_9PEZI</name>
<accession>A0AAN6J0G8</accession>
<comment type="caution">
    <text evidence="1">The sequence shown here is derived from an EMBL/GenBank/DDBJ whole genome shotgun (WGS) entry which is preliminary data.</text>
</comment>
<evidence type="ECO:0000313" key="2">
    <source>
        <dbReference type="Proteomes" id="UP001168146"/>
    </source>
</evidence>
<gene>
    <name evidence="1" type="ORF">LTR82_017779</name>
</gene>
<protein>
    <submittedName>
        <fullName evidence="1">Uncharacterized protein</fullName>
    </submittedName>
</protein>
<sequence length="117" mass="12520">MATNGNTDSDIVVVPKESKLNYGGFSLGANATDDRAIRKASVAAMTVNVTGEIKNPLLGIPKHQLFADVDTFAQTYGMQEQLTLLRKGALIAQNPADFGQLYRSSVSAPAVLLTFMM</sequence>
<dbReference type="EMBL" id="JASUXU010000173">
    <property type="protein sequence ID" value="KAK0302738.1"/>
    <property type="molecule type" value="Genomic_DNA"/>
</dbReference>
<organism evidence="1 2">
    <name type="scientific">Friedmanniomyces endolithicus</name>
    <dbReference type="NCBI Taxonomy" id="329885"/>
    <lineage>
        <taxon>Eukaryota</taxon>
        <taxon>Fungi</taxon>
        <taxon>Dikarya</taxon>
        <taxon>Ascomycota</taxon>
        <taxon>Pezizomycotina</taxon>
        <taxon>Dothideomycetes</taxon>
        <taxon>Dothideomycetidae</taxon>
        <taxon>Mycosphaerellales</taxon>
        <taxon>Teratosphaeriaceae</taxon>
        <taxon>Friedmanniomyces</taxon>
    </lineage>
</organism>
<evidence type="ECO:0000313" key="1">
    <source>
        <dbReference type="EMBL" id="KAK0302738.1"/>
    </source>
</evidence>
<reference evidence="1" key="1">
    <citation type="submission" date="2021-12" db="EMBL/GenBank/DDBJ databases">
        <title>Black yeast isolated from Biological Soil Crust.</title>
        <authorList>
            <person name="Kurbessoian T."/>
        </authorList>
    </citation>
    <scope>NUCLEOTIDE SEQUENCE</scope>
    <source>
        <strain evidence="1">CCFEE 5208</strain>
    </source>
</reference>